<proteinExistence type="predicted"/>
<evidence type="ECO:0000313" key="2">
    <source>
        <dbReference type="EMBL" id="ABJ86151.1"/>
    </source>
</evidence>
<gene>
    <name evidence="2" type="ordered locus">Acid_5198</name>
</gene>
<name>Q01W14_SOLUE</name>
<feature type="region of interest" description="Disordered" evidence="1">
    <location>
        <begin position="1"/>
        <end position="22"/>
    </location>
</feature>
<accession>Q01W14</accession>
<evidence type="ECO:0000256" key="1">
    <source>
        <dbReference type="SAM" id="MobiDB-lite"/>
    </source>
</evidence>
<dbReference type="KEGG" id="sus:Acid_5198"/>
<dbReference type="EMBL" id="CP000473">
    <property type="protein sequence ID" value="ABJ86151.1"/>
    <property type="molecule type" value="Genomic_DNA"/>
</dbReference>
<reference evidence="2" key="1">
    <citation type="submission" date="2006-10" db="EMBL/GenBank/DDBJ databases">
        <title>Complete sequence of Solibacter usitatus Ellin6076.</title>
        <authorList>
            <consortium name="US DOE Joint Genome Institute"/>
            <person name="Copeland A."/>
            <person name="Lucas S."/>
            <person name="Lapidus A."/>
            <person name="Barry K."/>
            <person name="Detter J.C."/>
            <person name="Glavina del Rio T."/>
            <person name="Hammon N."/>
            <person name="Israni S."/>
            <person name="Dalin E."/>
            <person name="Tice H."/>
            <person name="Pitluck S."/>
            <person name="Thompson L.S."/>
            <person name="Brettin T."/>
            <person name="Bruce D."/>
            <person name="Han C."/>
            <person name="Tapia R."/>
            <person name="Gilna P."/>
            <person name="Schmutz J."/>
            <person name="Larimer F."/>
            <person name="Land M."/>
            <person name="Hauser L."/>
            <person name="Kyrpides N."/>
            <person name="Mikhailova N."/>
            <person name="Janssen P.H."/>
            <person name="Kuske C.R."/>
            <person name="Richardson P."/>
        </authorList>
    </citation>
    <scope>NUCLEOTIDE SEQUENCE</scope>
    <source>
        <strain evidence="2">Ellin6076</strain>
    </source>
</reference>
<dbReference type="HOGENOM" id="CLU_1577488_0_0_0"/>
<dbReference type="InParanoid" id="Q01W14"/>
<dbReference type="STRING" id="234267.Acid_5198"/>
<organism evidence="2">
    <name type="scientific">Solibacter usitatus (strain Ellin6076)</name>
    <dbReference type="NCBI Taxonomy" id="234267"/>
    <lineage>
        <taxon>Bacteria</taxon>
        <taxon>Pseudomonadati</taxon>
        <taxon>Acidobacteriota</taxon>
        <taxon>Terriglobia</taxon>
        <taxon>Bryobacterales</taxon>
        <taxon>Solibacteraceae</taxon>
        <taxon>Candidatus Solibacter</taxon>
    </lineage>
</organism>
<protein>
    <submittedName>
        <fullName evidence="2">Uncharacterized protein</fullName>
    </submittedName>
</protein>
<dbReference type="AlphaFoldDB" id="Q01W14"/>
<sequence>MNDAEGWGGPAKRRPFPGVSAAHHFHGDASKLGQFAGSVTAQGLASNPLLDGGQQRRSEAVIKERMFLADAHGRTGCVGWRVAVFQNGGANGDALVTDAGPRVVAGTRNQFGHGVLRFAAERTREDVCINLPQLSYISHLTEYRRPETFASRAGFRCAPLPYGRGSSAG</sequence>